<evidence type="ECO:0000256" key="12">
    <source>
        <dbReference type="RuleBase" id="RU003484"/>
    </source>
</evidence>
<feature type="transmembrane region" description="Helical" evidence="10">
    <location>
        <begin position="145"/>
        <end position="168"/>
    </location>
</feature>
<evidence type="ECO:0000256" key="4">
    <source>
        <dbReference type="ARBA" id="ARBA00022692"/>
    </source>
</evidence>
<dbReference type="OrthoDB" id="9809248at2"/>
<keyword evidence="7 10" id="KW-0811">Translocation</keyword>
<dbReference type="FunFam" id="1.10.3370.10:FF:000001">
    <property type="entry name" value="Preprotein translocase subunit SecY"/>
    <property type="match status" value="1"/>
</dbReference>
<dbReference type="GO" id="GO:0005886">
    <property type="term" value="C:plasma membrane"/>
    <property type="evidence" value="ECO:0007669"/>
    <property type="project" value="UniProtKB-SubCell"/>
</dbReference>
<evidence type="ECO:0000256" key="8">
    <source>
        <dbReference type="ARBA" id="ARBA00023136"/>
    </source>
</evidence>
<keyword evidence="3 10" id="KW-0813">Transport</keyword>
<feature type="transmembrane region" description="Helical" evidence="10">
    <location>
        <begin position="79"/>
        <end position="99"/>
    </location>
</feature>
<dbReference type="HAMAP" id="MF_01465">
    <property type="entry name" value="SecY"/>
    <property type="match status" value="1"/>
</dbReference>
<dbReference type="InterPro" id="IPR023201">
    <property type="entry name" value="SecY_dom_sf"/>
</dbReference>
<feature type="transmembrane region" description="Helical" evidence="10">
    <location>
        <begin position="323"/>
        <end position="347"/>
    </location>
</feature>
<feature type="transmembrane region" description="Helical" evidence="10">
    <location>
        <begin position="175"/>
        <end position="193"/>
    </location>
</feature>
<keyword evidence="10" id="KW-1003">Cell membrane</keyword>
<dbReference type="KEGG" id="ccz:CCALI_02883"/>
<dbReference type="PRINTS" id="PR00303">
    <property type="entry name" value="SECYTRNLCASE"/>
</dbReference>
<protein>
    <recommendedName>
        <fullName evidence="9 10">Protein translocase subunit SecY</fullName>
    </recommendedName>
</protein>
<dbReference type="Proteomes" id="UP000014227">
    <property type="component" value="Chromosome I"/>
</dbReference>
<dbReference type="eggNOG" id="COG0201">
    <property type="taxonomic scope" value="Bacteria"/>
</dbReference>
<dbReference type="PANTHER" id="PTHR10906">
    <property type="entry name" value="SECY/SEC61-ALPHA FAMILY MEMBER"/>
    <property type="match status" value="1"/>
</dbReference>
<gene>
    <name evidence="10" type="primary">secY</name>
    <name evidence="14" type="ORF">CCALI_02883</name>
</gene>
<dbReference type="InParanoid" id="S0F082"/>
<evidence type="ECO:0000256" key="5">
    <source>
        <dbReference type="ARBA" id="ARBA00022927"/>
    </source>
</evidence>
<keyword evidence="4 10" id="KW-0812">Transmembrane</keyword>
<evidence type="ECO:0000256" key="6">
    <source>
        <dbReference type="ARBA" id="ARBA00022989"/>
    </source>
</evidence>
<dbReference type="PROSITE" id="PS00756">
    <property type="entry name" value="SECY_2"/>
    <property type="match status" value="1"/>
</dbReference>
<comment type="subunit">
    <text evidence="10">Component of the Sec protein translocase complex. Heterotrimer consisting of SecY, SecE and SecG subunits. The heterotrimers can form oligomers, although 1 heterotrimer is thought to be able to translocate proteins. Interacts with the ribosome. Interacts with SecDF, and other proteins may be involved. Interacts with SecA.</text>
</comment>
<keyword evidence="15" id="KW-1185">Reference proteome</keyword>
<feature type="transmembrane region" description="Helical" evidence="10">
    <location>
        <begin position="213"/>
        <end position="231"/>
    </location>
</feature>
<evidence type="ECO:0000256" key="7">
    <source>
        <dbReference type="ARBA" id="ARBA00023010"/>
    </source>
</evidence>
<evidence type="ECO:0000256" key="13">
    <source>
        <dbReference type="RuleBase" id="RU004349"/>
    </source>
</evidence>
<comment type="subcellular location">
    <subcellularLocation>
        <location evidence="10">Cell membrane</location>
        <topology evidence="10">Multi-pass membrane protein</topology>
    </subcellularLocation>
    <subcellularLocation>
        <location evidence="1 12">Membrane</location>
        <topology evidence="1 12">Multi-pass membrane protein</topology>
    </subcellularLocation>
</comment>
<dbReference type="GO" id="GO:0006605">
    <property type="term" value="P:protein targeting"/>
    <property type="evidence" value="ECO:0007669"/>
    <property type="project" value="UniProtKB-UniRule"/>
</dbReference>
<dbReference type="HOGENOM" id="CLU_030313_0_1_0"/>
<accession>S0F082</accession>
<evidence type="ECO:0000313" key="15">
    <source>
        <dbReference type="Proteomes" id="UP000014227"/>
    </source>
</evidence>
<dbReference type="EMBL" id="HF951689">
    <property type="protein sequence ID" value="CCW36668.1"/>
    <property type="molecule type" value="Genomic_DNA"/>
</dbReference>
<dbReference type="PIRSF" id="PIRSF004557">
    <property type="entry name" value="SecY"/>
    <property type="match status" value="1"/>
</dbReference>
<proteinExistence type="inferred from homology"/>
<dbReference type="FunCoup" id="S0F082">
    <property type="interactions" value="457"/>
</dbReference>
<feature type="transmembrane region" description="Helical" evidence="10">
    <location>
        <begin position="405"/>
        <end position="427"/>
    </location>
</feature>
<evidence type="ECO:0000256" key="9">
    <source>
        <dbReference type="ARBA" id="ARBA00039733"/>
    </source>
</evidence>
<dbReference type="GO" id="GO:0043952">
    <property type="term" value="P:protein transport by the Sec complex"/>
    <property type="evidence" value="ECO:0007669"/>
    <property type="project" value="UniProtKB-UniRule"/>
</dbReference>
<name>S0F082_CHTCT</name>
<dbReference type="Pfam" id="PF00344">
    <property type="entry name" value="SecY"/>
    <property type="match status" value="1"/>
</dbReference>
<keyword evidence="8 10" id="KW-0472">Membrane</keyword>
<comment type="similarity">
    <text evidence="2 10 13">Belongs to the SecY/SEC61-alpha family.</text>
</comment>
<feature type="transmembrane region" description="Helical" evidence="10">
    <location>
        <begin position="271"/>
        <end position="292"/>
    </location>
</feature>
<dbReference type="RefSeq" id="WP_016484172.1">
    <property type="nucleotide sequence ID" value="NC_021487.1"/>
</dbReference>
<comment type="function">
    <text evidence="10 11">The central subunit of the protein translocation channel SecYEG. Consists of two halves formed by TMs 1-5 and 6-10. These two domains form a lateral gate at the front which open onto the bilayer between TMs 2 and 7, and are clamped together by SecE at the back. The channel is closed by both a pore ring composed of hydrophobic SecY resides and a short helix (helix 2A) on the extracellular side of the membrane which forms a plug. The plug probably moves laterally to allow the channel to open. The ring and the pore may move independently.</text>
</comment>
<dbReference type="STRING" id="454171.CP488_01205"/>
<dbReference type="SUPFAM" id="SSF103491">
    <property type="entry name" value="Preprotein translocase SecY subunit"/>
    <property type="match status" value="1"/>
</dbReference>
<feature type="transmembrane region" description="Helical" evidence="10">
    <location>
        <begin position="119"/>
        <end position="139"/>
    </location>
</feature>
<feature type="transmembrane region" description="Helical" evidence="10">
    <location>
        <begin position="377"/>
        <end position="399"/>
    </location>
</feature>
<evidence type="ECO:0000256" key="1">
    <source>
        <dbReference type="ARBA" id="ARBA00004141"/>
    </source>
</evidence>
<evidence type="ECO:0000256" key="11">
    <source>
        <dbReference type="RuleBase" id="RU000537"/>
    </source>
</evidence>
<evidence type="ECO:0000256" key="2">
    <source>
        <dbReference type="ARBA" id="ARBA00005751"/>
    </source>
</evidence>
<reference evidence="15" key="1">
    <citation type="submission" date="2013-03" db="EMBL/GenBank/DDBJ databases">
        <title>Genome sequence of Chthonomonas calidirosea, the first sequenced genome from the Armatimonadetes phylum (formally candidate division OP10).</title>
        <authorList>
            <person name="Lee K.C.Y."/>
            <person name="Morgan X.C."/>
            <person name="Dunfield P.F."/>
            <person name="Tamas I."/>
            <person name="Houghton K.M."/>
            <person name="Vyssotski M."/>
            <person name="Ryan J.L.J."/>
            <person name="Lagutin K."/>
            <person name="McDonald I.R."/>
            <person name="Stott M.B."/>
        </authorList>
    </citation>
    <scope>NUCLEOTIDE SEQUENCE [LARGE SCALE GENOMIC DNA]</scope>
    <source>
        <strain evidence="15">DSM 23976 / ICMP 18418 / T49</strain>
    </source>
</reference>
<sequence length="448" mass="48815">MIEALQRAWEIPELRRRIRFLMLMFLIYAFGAFIPIPGIDLRNAANGFAGNGAASNVFNLINIFTGGSLRRGSVFAMGITPYINASILFQMLTVAFPSLDALQKEGEAGRKQIARYTRWTTIGLSILQAFGVIVLFKSFGINIGLFSPASFLAVTAMVAGSMFLLWLGEQVTEKGVGNGVSLVIFAGILLNLPQQVSNMVQEIESGTASWFNLLLLLALFYVTVLGVVYLVQGTRRIPVQHNKRVIGMRQIQAGGGAYLPIKVNTAGVMPIIFAISLLLLPATLASSLKALLSHNTTGFLGFFYHFADWLTPIANKLSPGASWIAAVLYALLTIFFTYFYTAIVLNVEDMAENLKKYGSYIPGIRPGKPTFEYLDGVVSRITLAGAVFLAVIALLPYLVPIITHFYSFSLIGGTSLLIVVGVAIETLQAIEAQLLLRNYEGFIKSSAK</sequence>
<keyword evidence="5 10" id="KW-0653">Protein transport</keyword>
<dbReference type="PROSITE" id="PS00755">
    <property type="entry name" value="SECY_1"/>
    <property type="match status" value="1"/>
</dbReference>
<dbReference type="InterPro" id="IPR030659">
    <property type="entry name" value="SecY_CS"/>
</dbReference>
<feature type="transmembrane region" description="Helical" evidence="10">
    <location>
        <begin position="20"/>
        <end position="39"/>
    </location>
</feature>
<dbReference type="Gene3D" id="1.10.3370.10">
    <property type="entry name" value="SecY subunit domain"/>
    <property type="match status" value="1"/>
</dbReference>
<evidence type="ECO:0000313" key="14">
    <source>
        <dbReference type="EMBL" id="CCW36668.1"/>
    </source>
</evidence>
<dbReference type="PATRIC" id="fig|1303518.3.peg.2987"/>
<dbReference type="InterPro" id="IPR002208">
    <property type="entry name" value="SecY/SEC61-alpha"/>
</dbReference>
<dbReference type="AlphaFoldDB" id="S0F082"/>
<dbReference type="GO" id="GO:0065002">
    <property type="term" value="P:intracellular protein transmembrane transport"/>
    <property type="evidence" value="ECO:0007669"/>
    <property type="project" value="UniProtKB-UniRule"/>
</dbReference>
<keyword evidence="6 10" id="KW-1133">Transmembrane helix</keyword>
<dbReference type="NCBIfam" id="TIGR00967">
    <property type="entry name" value="3a0501s007"/>
    <property type="match status" value="1"/>
</dbReference>
<dbReference type="InterPro" id="IPR026593">
    <property type="entry name" value="SecY"/>
</dbReference>
<evidence type="ECO:0000256" key="3">
    <source>
        <dbReference type="ARBA" id="ARBA00022448"/>
    </source>
</evidence>
<organism evidence="14 15">
    <name type="scientific">Chthonomonas calidirosea (strain DSM 23976 / ICMP 18418 / T49)</name>
    <dbReference type="NCBI Taxonomy" id="1303518"/>
    <lineage>
        <taxon>Bacteria</taxon>
        <taxon>Bacillati</taxon>
        <taxon>Armatimonadota</taxon>
        <taxon>Chthonomonadia</taxon>
        <taxon>Chthonomonadales</taxon>
        <taxon>Chthonomonadaceae</taxon>
        <taxon>Chthonomonas</taxon>
    </lineage>
</organism>
<evidence type="ECO:0000256" key="10">
    <source>
        <dbReference type="HAMAP-Rule" id="MF_01465"/>
    </source>
</evidence>